<keyword evidence="1" id="KW-1133">Transmembrane helix</keyword>
<keyword evidence="1" id="KW-0812">Transmembrane</keyword>
<reference evidence="2" key="1">
    <citation type="submission" date="2022-08" db="EMBL/GenBank/DDBJ databases">
        <title>A Global Phylogenomic Analysis of the Shiitake Genus Lentinula.</title>
        <authorList>
            <consortium name="DOE Joint Genome Institute"/>
            <person name="Sierra-Patev S."/>
            <person name="Min B."/>
            <person name="Naranjo-Ortiz M."/>
            <person name="Looney B."/>
            <person name="Konkel Z."/>
            <person name="Slot J.C."/>
            <person name="Sakamoto Y."/>
            <person name="Steenwyk J.L."/>
            <person name="Rokas A."/>
            <person name="Carro J."/>
            <person name="Camarero S."/>
            <person name="Ferreira P."/>
            <person name="Molpeceres G."/>
            <person name="Ruiz-Duenas F.J."/>
            <person name="Serrano A."/>
            <person name="Henrissat B."/>
            <person name="Drula E."/>
            <person name="Hughes K.W."/>
            <person name="Mata J.L."/>
            <person name="Ishikawa N.K."/>
            <person name="Vargas-Isla R."/>
            <person name="Ushijima S."/>
            <person name="Smith C.A."/>
            <person name="Ahrendt S."/>
            <person name="Andreopoulos W."/>
            <person name="He G."/>
            <person name="Labutti K."/>
            <person name="Lipzen A."/>
            <person name="Ng V."/>
            <person name="Riley R."/>
            <person name="Sandor L."/>
            <person name="Barry K."/>
            <person name="Martinez A.T."/>
            <person name="Xiao Y."/>
            <person name="Gibbons J.G."/>
            <person name="Terashima K."/>
            <person name="Grigoriev I.V."/>
            <person name="Hibbett D.S."/>
        </authorList>
    </citation>
    <scope>NUCLEOTIDE SEQUENCE</scope>
    <source>
        <strain evidence="2">RHP3577 ss4</strain>
    </source>
</reference>
<name>A0ABQ8V1L1_9AGAR</name>
<accession>A0ABQ8V1L1</accession>
<feature type="transmembrane region" description="Helical" evidence="1">
    <location>
        <begin position="30"/>
        <end position="49"/>
    </location>
</feature>
<proteinExistence type="predicted"/>
<organism evidence="2 3">
    <name type="scientific">Lentinula lateritia</name>
    <dbReference type="NCBI Taxonomy" id="40482"/>
    <lineage>
        <taxon>Eukaryota</taxon>
        <taxon>Fungi</taxon>
        <taxon>Dikarya</taxon>
        <taxon>Basidiomycota</taxon>
        <taxon>Agaricomycotina</taxon>
        <taxon>Agaricomycetes</taxon>
        <taxon>Agaricomycetidae</taxon>
        <taxon>Agaricales</taxon>
        <taxon>Marasmiineae</taxon>
        <taxon>Omphalotaceae</taxon>
        <taxon>Lentinula</taxon>
    </lineage>
</organism>
<sequence>MTRNSAEEQAHAIVLLYNSGHVIAVIPQTFVYGIYTVLIPVSSYVMLYSRRGLATRARKILFGMTIFMFKLSTTHWIASIATLIRLIQVWFLAADPDARICPHGWSSRLACMGVMLGGWNEDFEDVSVYARSRYGRSRTEIRNNLDTAVDGRSRAGKNFVLLIETGALYSVSCLTVLMSSLIPLKGLDGTVADLYTPVSTQLAGIYPVVVLLLITQDYTLDRTVRAFASGGVEIQTGFHHSGQLDTMRFHRQSMADLVSSDMEENRSRDCRYYGILEWSFKTRTIERPATNSIFKNLMG</sequence>
<gene>
    <name evidence="2" type="ORF">C8R41DRAFT_930758</name>
</gene>
<keyword evidence="1" id="KW-0472">Membrane</keyword>
<keyword evidence="3" id="KW-1185">Reference proteome</keyword>
<protein>
    <submittedName>
        <fullName evidence="2">Uncharacterized protein</fullName>
    </submittedName>
</protein>
<evidence type="ECO:0000256" key="1">
    <source>
        <dbReference type="SAM" id="Phobius"/>
    </source>
</evidence>
<evidence type="ECO:0000313" key="3">
    <source>
        <dbReference type="Proteomes" id="UP001150217"/>
    </source>
</evidence>
<evidence type="ECO:0000313" key="2">
    <source>
        <dbReference type="EMBL" id="KAJ4468038.1"/>
    </source>
</evidence>
<comment type="caution">
    <text evidence="2">The sequence shown here is derived from an EMBL/GenBank/DDBJ whole genome shotgun (WGS) entry which is preliminary data.</text>
</comment>
<dbReference type="Proteomes" id="UP001150217">
    <property type="component" value="Unassembled WGS sequence"/>
</dbReference>
<dbReference type="EMBL" id="JANVFT010000103">
    <property type="protein sequence ID" value="KAJ4468038.1"/>
    <property type="molecule type" value="Genomic_DNA"/>
</dbReference>